<evidence type="ECO:0000256" key="1">
    <source>
        <dbReference type="SAM" id="MobiDB-lite"/>
    </source>
</evidence>
<evidence type="ECO:0000313" key="2">
    <source>
        <dbReference type="EMBL" id="KZT73706.1"/>
    </source>
</evidence>
<name>A0A165TNH7_9APHY</name>
<organism evidence="2 3">
    <name type="scientific">Daedalea quercina L-15889</name>
    <dbReference type="NCBI Taxonomy" id="1314783"/>
    <lineage>
        <taxon>Eukaryota</taxon>
        <taxon>Fungi</taxon>
        <taxon>Dikarya</taxon>
        <taxon>Basidiomycota</taxon>
        <taxon>Agaricomycotina</taxon>
        <taxon>Agaricomycetes</taxon>
        <taxon>Polyporales</taxon>
        <taxon>Fomitopsis</taxon>
    </lineage>
</organism>
<proteinExistence type="predicted"/>
<feature type="region of interest" description="Disordered" evidence="1">
    <location>
        <begin position="1"/>
        <end position="21"/>
    </location>
</feature>
<dbReference type="EMBL" id="KV429036">
    <property type="protein sequence ID" value="KZT73706.1"/>
    <property type="molecule type" value="Genomic_DNA"/>
</dbReference>
<evidence type="ECO:0000313" key="3">
    <source>
        <dbReference type="Proteomes" id="UP000076727"/>
    </source>
</evidence>
<dbReference type="AlphaFoldDB" id="A0A165TNH7"/>
<gene>
    <name evidence="2" type="ORF">DAEQUDRAFT_762138</name>
</gene>
<accession>A0A165TNH7</accession>
<keyword evidence="3" id="KW-1185">Reference proteome</keyword>
<sequence>MRSTENYAELQGKCGEVQDNSESDRQLFLERLQTLFDKSFADLRSFAERESRPFEEVRDQVAKWYCQDLFSPIEVPQGSLAERVSSVLRSTSRTLESLEELTGLQSFFLVVNPSDSADEGFLGGTVSGREFWRCHRGCGAAGAKLFQEQCMKAKDAKKSGLRALSNVPLVNAPARKKGPASSLKSEVYASVRDAIRAASGIRNAEMKWTDHSKLEVAYDIRIVGWPSSVPLQNPSHLSVSQNKQVLEALRAGSMSFERIIGPPATGNHPSSSGSRADDDGSEATTEEAMDISWAYQDPDEPNPQVSVHLPNV</sequence>
<feature type="compositionally biased region" description="Acidic residues" evidence="1">
    <location>
        <begin position="279"/>
        <end position="289"/>
    </location>
</feature>
<reference evidence="2 3" key="1">
    <citation type="journal article" date="2016" name="Mol. Biol. Evol.">
        <title>Comparative Genomics of Early-Diverging Mushroom-Forming Fungi Provides Insights into the Origins of Lignocellulose Decay Capabilities.</title>
        <authorList>
            <person name="Nagy L.G."/>
            <person name="Riley R."/>
            <person name="Tritt A."/>
            <person name="Adam C."/>
            <person name="Daum C."/>
            <person name="Floudas D."/>
            <person name="Sun H."/>
            <person name="Yadav J.S."/>
            <person name="Pangilinan J."/>
            <person name="Larsson K.H."/>
            <person name="Matsuura K."/>
            <person name="Barry K."/>
            <person name="Labutti K."/>
            <person name="Kuo R."/>
            <person name="Ohm R.A."/>
            <person name="Bhattacharya S.S."/>
            <person name="Shirouzu T."/>
            <person name="Yoshinaga Y."/>
            <person name="Martin F.M."/>
            <person name="Grigoriev I.V."/>
            <person name="Hibbett D.S."/>
        </authorList>
    </citation>
    <scope>NUCLEOTIDE SEQUENCE [LARGE SCALE GENOMIC DNA]</scope>
    <source>
        <strain evidence="2 3">L-15889</strain>
    </source>
</reference>
<protein>
    <submittedName>
        <fullName evidence="2">Uncharacterized protein</fullName>
    </submittedName>
</protein>
<dbReference type="OrthoDB" id="3223825at2759"/>
<feature type="region of interest" description="Disordered" evidence="1">
    <location>
        <begin position="258"/>
        <end position="312"/>
    </location>
</feature>
<dbReference type="Proteomes" id="UP000076727">
    <property type="component" value="Unassembled WGS sequence"/>
</dbReference>